<dbReference type="InterPro" id="IPR024749">
    <property type="entry name" value="Collagen-bd_put"/>
</dbReference>
<dbReference type="Pfam" id="PF12904">
    <property type="entry name" value="Collagen_bind_2"/>
    <property type="match status" value="1"/>
</dbReference>
<evidence type="ECO:0000313" key="3">
    <source>
        <dbReference type="EMBL" id="TLD70633.1"/>
    </source>
</evidence>
<sequence length="445" mass="50266">MSENQRFLTTENGDPFFYLGDTAWELFHRLNREEADHYLTDRAQKGFTVIQAVALAELDGLNTPNAYGHRPFLNNDPTQPDLKDGPNNDYWDHVDHIIKKANTLGLRVGFLPTWGDKWNLSKGAGPEIFTPANANLYGRWLGERYKKHGLIWIVGGDRTVDNETHREIIRAMALGLRAGDDGQHLITFHPRGGQGSIDIFPDESWLDFHMRQNGHDAEYNPRYTTLLADYDKKPIKPTLDGEPLYEDHPIAFKADMFGHSISADVRRPLYWNLFAGACGHTYGHHSVWQMWTPSRKPVNNPLMSWPDALQQPGAAQMQHAKNLLLSRPYFTRIPDEKTVLVESPVKSAMPGTGRYHFSATRDLEGRYAMVYAPAGRSFKVSLTVIKNAPVKAWWFDPRDGSSQLIGEFPNTGQGEFTPPNPGEHLDWVLVLDDASQNFPAPGTVP</sequence>
<dbReference type="Proteomes" id="UP000306196">
    <property type="component" value="Unassembled WGS sequence"/>
</dbReference>
<gene>
    <name evidence="3" type="ORF">FEM03_12915</name>
</gene>
<dbReference type="PANTHER" id="PTHR37836">
    <property type="entry name" value="LMO1036 PROTEIN"/>
    <property type="match status" value="1"/>
</dbReference>
<dbReference type="OrthoDB" id="59486at2"/>
<evidence type="ECO:0000259" key="2">
    <source>
        <dbReference type="Pfam" id="PF13204"/>
    </source>
</evidence>
<proteinExistence type="predicted"/>
<accession>A0A5R8KEB0</accession>
<dbReference type="InterPro" id="IPR017853">
    <property type="entry name" value="GH"/>
</dbReference>
<dbReference type="PANTHER" id="PTHR37836:SF3">
    <property type="entry name" value="ENDOGLUCANASE"/>
    <property type="match status" value="1"/>
</dbReference>
<dbReference type="SUPFAM" id="SSF51445">
    <property type="entry name" value="(Trans)glycosidases"/>
    <property type="match status" value="1"/>
</dbReference>
<comment type="caution">
    <text evidence="3">The sequence shown here is derived from an EMBL/GenBank/DDBJ whole genome shotgun (WGS) entry which is preliminary data.</text>
</comment>
<evidence type="ECO:0000259" key="1">
    <source>
        <dbReference type="Pfam" id="PF12904"/>
    </source>
</evidence>
<keyword evidence="4" id="KW-1185">Reference proteome</keyword>
<reference evidence="3 4" key="1">
    <citation type="submission" date="2019-05" db="EMBL/GenBank/DDBJ databases">
        <title>Verrucobacter flavum gen. nov., sp. nov. a new member of the family Verrucomicrobiaceae.</title>
        <authorList>
            <person name="Szuroczki S."/>
            <person name="Abbaszade G."/>
            <person name="Szabo A."/>
            <person name="Felfoldi T."/>
            <person name="Schumann P."/>
            <person name="Boka K."/>
            <person name="Keki Z."/>
            <person name="Toumi M."/>
            <person name="Toth E."/>
        </authorList>
    </citation>
    <scope>NUCLEOTIDE SEQUENCE [LARGE SCALE GENOMIC DNA]</scope>
    <source>
        <strain evidence="3 4">MG-N-17</strain>
    </source>
</reference>
<dbReference type="InterPro" id="IPR025277">
    <property type="entry name" value="Apiosidase-like_cat_dom"/>
</dbReference>
<feature type="domain" description="Apiosidase-like catalytic" evidence="2">
    <location>
        <begin position="2"/>
        <end position="330"/>
    </location>
</feature>
<organism evidence="3 4">
    <name type="scientific">Phragmitibacter flavus</name>
    <dbReference type="NCBI Taxonomy" id="2576071"/>
    <lineage>
        <taxon>Bacteria</taxon>
        <taxon>Pseudomonadati</taxon>
        <taxon>Verrucomicrobiota</taxon>
        <taxon>Verrucomicrobiia</taxon>
        <taxon>Verrucomicrobiales</taxon>
        <taxon>Verrucomicrobiaceae</taxon>
        <taxon>Phragmitibacter</taxon>
    </lineage>
</organism>
<dbReference type="Pfam" id="PF13204">
    <property type="entry name" value="Apiosidase"/>
    <property type="match status" value="1"/>
</dbReference>
<dbReference type="AlphaFoldDB" id="A0A5R8KEB0"/>
<dbReference type="EMBL" id="VAUV01000008">
    <property type="protein sequence ID" value="TLD70633.1"/>
    <property type="molecule type" value="Genomic_DNA"/>
</dbReference>
<name>A0A5R8KEB0_9BACT</name>
<protein>
    <submittedName>
        <fullName evidence="3">DUF4038 domain-containing protein</fullName>
    </submittedName>
</protein>
<dbReference type="Gene3D" id="3.20.20.80">
    <property type="entry name" value="Glycosidases"/>
    <property type="match status" value="1"/>
</dbReference>
<evidence type="ECO:0000313" key="4">
    <source>
        <dbReference type="Proteomes" id="UP000306196"/>
    </source>
</evidence>
<feature type="domain" description="Putative collagen-binding" evidence="1">
    <location>
        <begin position="351"/>
        <end position="432"/>
    </location>
</feature>